<dbReference type="PROSITE" id="PS51257">
    <property type="entry name" value="PROKAR_LIPOPROTEIN"/>
    <property type="match status" value="1"/>
</dbReference>
<evidence type="ECO:0000313" key="2">
    <source>
        <dbReference type="EMBL" id="MCF2947011.1"/>
    </source>
</evidence>
<dbReference type="RefSeq" id="WP_235310525.1">
    <property type="nucleotide sequence ID" value="NZ_JAKGAS010000001.1"/>
</dbReference>
<dbReference type="SUPFAM" id="SSF53474">
    <property type="entry name" value="alpha/beta-Hydrolases"/>
    <property type="match status" value="1"/>
</dbReference>
<dbReference type="InterPro" id="IPR025920">
    <property type="entry name" value="Lipase_bact_N"/>
</dbReference>
<proteinExistence type="predicted"/>
<comment type="caution">
    <text evidence="2">The sequence shown here is derived from an EMBL/GenBank/DDBJ whole genome shotgun (WGS) entry which is preliminary data.</text>
</comment>
<gene>
    <name evidence="2" type="ORF">L0668_02755</name>
</gene>
<name>A0ABS9D278_9ALTE</name>
<dbReference type="NCBIfam" id="TIGR03502">
    <property type="entry name" value="lipase_Pla1_cef"/>
    <property type="match status" value="1"/>
</dbReference>
<dbReference type="Gene3D" id="3.40.50.1820">
    <property type="entry name" value="alpha/beta hydrolase"/>
    <property type="match status" value="1"/>
</dbReference>
<dbReference type="Pfam" id="PF12262">
    <property type="entry name" value="Lipase_bact_N"/>
    <property type="match status" value="1"/>
</dbReference>
<dbReference type="EMBL" id="JAKGAS010000001">
    <property type="protein sequence ID" value="MCF2947011.1"/>
    <property type="molecule type" value="Genomic_DNA"/>
</dbReference>
<keyword evidence="3" id="KW-1185">Reference proteome</keyword>
<sequence length="873" mass="91207">MNKALVSIWILCGLGLVACGGSDSSRDDPIYVEPETPETPAPYVRVVFDPANSDINVPNDLLMIPDGDFFDFTINTEGSDEFDPANPQHALSALDGWSVHYPMSIRFNVPDGMDIDPTSVNADSIKLFEATQALEGDSAQCQTLASLIAAPGVPCELGKELVYGEDFVASYTPGSGSISVVPLKVLNASQGHLLVVTNSLLDTSGRMVRGSFIWDIVRQNIETNLVGIADLVPLQTIVNFMVTVLEPAGIPREELSYAAYFTTQSVGDSLSTVKKLNIAPYATALQTVLASGADLGTAHSVASQYLPSITTHLPSDSINAFEAIAPLLLSEAEITQLEQVGLNTCQGLLANLSDPSSPLFDIASSTFAVAGPFCAATIVSGDISLPYYLDPIAPKSGWWKAACTSGATLNAIGVEAITGLLQAGQVGNNNTLCQLASDNQLFDLDLTSAGMSDPRNITKFNPIPMARGSQIDNPDTLYNEQGTEAIKVHFTIPNEAVIGVISAATNGAVPMVTKPGPGWPVILFQHGITGSKENVLALSAAFSLAGFATVAIDHPLHGERGLMALDGSMANATSNSIADYLNFASLLTGRDNARQSAADIMGLRLGLNSIIDNTNLVSLDLSKVHFIGHSLGSITGTAALATANTSLGGELASFDSMYKFNTAVLNVPGGGVPSFVLESPDFGPLVKGGLLAASSLEFGAFLTEYATSNELSLEEAIRPAFNAYLEVLTPEQLAPLNDTFAAFGFAAQTVLDAADPIGYADTMANNTSVLVQLLVGGGTNDDGSTAVSDEANLVTTSLPLVGGQPLADLLKLEKISNTTNSGGVVRMLTGNHFSLFVPDASASATMELHSQATSFFGSNGQSVIIANPDVVEN</sequence>
<evidence type="ECO:0000259" key="1">
    <source>
        <dbReference type="Pfam" id="PF12262"/>
    </source>
</evidence>
<dbReference type="InterPro" id="IPR020009">
    <property type="entry name" value="VolA/Pla-1/cef"/>
</dbReference>
<protein>
    <submittedName>
        <fullName evidence="2">Lipase</fullName>
    </submittedName>
</protein>
<reference evidence="2 3" key="1">
    <citation type="submission" date="2022-01" db="EMBL/GenBank/DDBJ databases">
        <title>Paraglaciecola sp. G1-23.</title>
        <authorList>
            <person name="Jin M.S."/>
            <person name="Han D.M."/>
            <person name="Kim H.M."/>
            <person name="Jeon C.O."/>
        </authorList>
    </citation>
    <scope>NUCLEOTIDE SEQUENCE [LARGE SCALE GENOMIC DNA]</scope>
    <source>
        <strain evidence="2 3">G1-23</strain>
    </source>
</reference>
<accession>A0ABS9D278</accession>
<evidence type="ECO:0000313" key="3">
    <source>
        <dbReference type="Proteomes" id="UP001521137"/>
    </source>
</evidence>
<organism evidence="2 3">
    <name type="scientific">Paraglaciecola algarum</name>
    <dbReference type="NCBI Taxonomy" id="3050085"/>
    <lineage>
        <taxon>Bacteria</taxon>
        <taxon>Pseudomonadati</taxon>
        <taxon>Pseudomonadota</taxon>
        <taxon>Gammaproteobacteria</taxon>
        <taxon>Alteromonadales</taxon>
        <taxon>Alteromonadaceae</taxon>
        <taxon>Paraglaciecola</taxon>
    </lineage>
</organism>
<dbReference type="InterPro" id="IPR029058">
    <property type="entry name" value="AB_hydrolase_fold"/>
</dbReference>
<dbReference type="Proteomes" id="UP001521137">
    <property type="component" value="Unassembled WGS sequence"/>
</dbReference>
<feature type="domain" description="Bacterial virulence factor lipase N-terminal" evidence="1">
    <location>
        <begin position="81"/>
        <end position="279"/>
    </location>
</feature>